<dbReference type="Proteomes" id="UP000580250">
    <property type="component" value="Unassembled WGS sequence"/>
</dbReference>
<evidence type="ECO:0000256" key="1">
    <source>
        <dbReference type="SAM" id="SignalP"/>
    </source>
</evidence>
<comment type="caution">
    <text evidence="2">The sequence shown here is derived from an EMBL/GenBank/DDBJ whole genome shotgun (WGS) entry which is preliminary data.</text>
</comment>
<sequence>MQHLLLLMLILCIMLTSIVYAENCYNLNCGVNCFRGGGYLGACVAAGCCNSG</sequence>
<evidence type="ECO:0000313" key="3">
    <source>
        <dbReference type="Proteomes" id="UP000580250"/>
    </source>
</evidence>
<keyword evidence="1" id="KW-0732">Signal</keyword>
<feature type="signal peptide" evidence="1">
    <location>
        <begin position="1"/>
        <end position="21"/>
    </location>
</feature>
<organism evidence="2 3">
    <name type="scientific">Meloidogyne enterolobii</name>
    <name type="common">Root-knot nematode worm</name>
    <name type="synonym">Meloidogyne mayaguensis</name>
    <dbReference type="NCBI Taxonomy" id="390850"/>
    <lineage>
        <taxon>Eukaryota</taxon>
        <taxon>Metazoa</taxon>
        <taxon>Ecdysozoa</taxon>
        <taxon>Nematoda</taxon>
        <taxon>Chromadorea</taxon>
        <taxon>Rhabditida</taxon>
        <taxon>Tylenchina</taxon>
        <taxon>Tylenchomorpha</taxon>
        <taxon>Tylenchoidea</taxon>
        <taxon>Meloidogynidae</taxon>
        <taxon>Meloidogyninae</taxon>
        <taxon>Meloidogyne</taxon>
    </lineage>
</organism>
<protein>
    <submittedName>
        <fullName evidence="2">Uncharacterized protein</fullName>
    </submittedName>
</protein>
<dbReference type="AlphaFoldDB" id="A0A6V7TJ46"/>
<reference evidence="2 3" key="1">
    <citation type="submission" date="2020-08" db="EMBL/GenBank/DDBJ databases">
        <authorList>
            <person name="Koutsovoulos G."/>
            <person name="Danchin GJ E."/>
        </authorList>
    </citation>
    <scope>NUCLEOTIDE SEQUENCE [LARGE SCALE GENOMIC DNA]</scope>
</reference>
<proteinExistence type="predicted"/>
<feature type="chain" id="PRO_5027795457" evidence="1">
    <location>
        <begin position="22"/>
        <end position="52"/>
    </location>
</feature>
<name>A0A6V7TJ46_MELEN</name>
<accession>A0A6V7TJ46</accession>
<dbReference type="EMBL" id="CAJEWN010000002">
    <property type="protein sequence ID" value="CAD2123676.1"/>
    <property type="molecule type" value="Genomic_DNA"/>
</dbReference>
<evidence type="ECO:0000313" key="2">
    <source>
        <dbReference type="EMBL" id="CAD2123676.1"/>
    </source>
</evidence>
<gene>
    <name evidence="2" type="ORF">MENT_LOCUS565</name>
</gene>